<dbReference type="PROSITE" id="PS00455">
    <property type="entry name" value="AMP_BINDING"/>
    <property type="match status" value="1"/>
</dbReference>
<feature type="region of interest" description="Disordered" evidence="3">
    <location>
        <begin position="840"/>
        <end position="864"/>
    </location>
</feature>
<evidence type="ECO:0000256" key="2">
    <source>
        <dbReference type="ARBA" id="ARBA00022553"/>
    </source>
</evidence>
<organism evidence="5 6">
    <name type="scientific">Streptomyces netropsis</name>
    <name type="common">Streptoverticillium netropsis</name>
    <dbReference type="NCBI Taxonomy" id="55404"/>
    <lineage>
        <taxon>Bacteria</taxon>
        <taxon>Bacillati</taxon>
        <taxon>Actinomycetota</taxon>
        <taxon>Actinomycetes</taxon>
        <taxon>Kitasatosporales</taxon>
        <taxon>Streptomycetaceae</taxon>
        <taxon>Streptomyces</taxon>
    </lineage>
</organism>
<dbReference type="PANTHER" id="PTHR45527">
    <property type="entry name" value="NONRIBOSOMAL PEPTIDE SYNTHETASE"/>
    <property type="match status" value="1"/>
</dbReference>
<dbReference type="GO" id="GO:0005737">
    <property type="term" value="C:cytoplasm"/>
    <property type="evidence" value="ECO:0007669"/>
    <property type="project" value="TreeGrafter"/>
</dbReference>
<protein>
    <submittedName>
        <fullName evidence="5">Amino acid adenylation domain-containing protein</fullName>
    </submittedName>
</protein>
<evidence type="ECO:0000256" key="3">
    <source>
        <dbReference type="SAM" id="MobiDB-lite"/>
    </source>
</evidence>
<dbReference type="GO" id="GO:0031177">
    <property type="term" value="F:phosphopantetheine binding"/>
    <property type="evidence" value="ECO:0007669"/>
    <property type="project" value="TreeGrafter"/>
</dbReference>
<dbReference type="InterPro" id="IPR020845">
    <property type="entry name" value="AMP-binding_CS"/>
</dbReference>
<dbReference type="NCBIfam" id="TIGR01733">
    <property type="entry name" value="AA-adenyl-dom"/>
    <property type="match status" value="1"/>
</dbReference>
<dbReference type="GO" id="GO:0043041">
    <property type="term" value="P:amino acid activation for nonribosomal peptide biosynthetic process"/>
    <property type="evidence" value="ECO:0007669"/>
    <property type="project" value="TreeGrafter"/>
</dbReference>
<name>A0A7W7LHF4_STRNE</name>
<feature type="domain" description="Carrier" evidence="4">
    <location>
        <begin position="863"/>
        <end position="937"/>
    </location>
</feature>
<proteinExistence type="predicted"/>
<dbReference type="EMBL" id="JACHJG010000016">
    <property type="protein sequence ID" value="MBB4890084.1"/>
    <property type="molecule type" value="Genomic_DNA"/>
</dbReference>
<dbReference type="InterPro" id="IPR036736">
    <property type="entry name" value="ACP-like_sf"/>
</dbReference>
<dbReference type="Pfam" id="PF13193">
    <property type="entry name" value="AMP-binding_C"/>
    <property type="match status" value="1"/>
</dbReference>
<dbReference type="PROSITE" id="PS00012">
    <property type="entry name" value="PHOSPHOPANTETHEINE"/>
    <property type="match status" value="1"/>
</dbReference>
<dbReference type="InterPro" id="IPR025110">
    <property type="entry name" value="AMP-bd_C"/>
</dbReference>
<keyword evidence="1" id="KW-0596">Phosphopantetheine</keyword>
<gene>
    <name evidence="5" type="ORF">FHS38_006162</name>
</gene>
<comment type="caution">
    <text evidence="5">The sequence shown here is derived from an EMBL/GenBank/DDBJ whole genome shotgun (WGS) entry which is preliminary data.</text>
</comment>
<keyword evidence="2" id="KW-0597">Phosphoprotein</keyword>
<dbReference type="PROSITE" id="PS50075">
    <property type="entry name" value="CARRIER"/>
    <property type="match status" value="1"/>
</dbReference>
<accession>A0A7W7LHF4</accession>
<dbReference type="AlphaFoldDB" id="A0A7W7LHF4"/>
<dbReference type="Pfam" id="PF00550">
    <property type="entry name" value="PP-binding"/>
    <property type="match status" value="1"/>
</dbReference>
<dbReference type="Gene3D" id="3.40.50.12780">
    <property type="entry name" value="N-terminal domain of ligase-like"/>
    <property type="match status" value="1"/>
</dbReference>
<dbReference type="Gene3D" id="1.10.1200.10">
    <property type="entry name" value="ACP-like"/>
    <property type="match status" value="1"/>
</dbReference>
<dbReference type="RefSeq" id="WP_184739007.1">
    <property type="nucleotide sequence ID" value="NZ_BMRW01000014.1"/>
</dbReference>
<keyword evidence="6" id="KW-1185">Reference proteome</keyword>
<dbReference type="Proteomes" id="UP000556436">
    <property type="component" value="Unassembled WGS sequence"/>
</dbReference>
<evidence type="ECO:0000313" key="5">
    <source>
        <dbReference type="EMBL" id="MBB4890084.1"/>
    </source>
</evidence>
<evidence type="ECO:0000259" key="4">
    <source>
        <dbReference type="PROSITE" id="PS50075"/>
    </source>
</evidence>
<dbReference type="InterPro" id="IPR045851">
    <property type="entry name" value="AMP-bd_C_sf"/>
</dbReference>
<dbReference type="SUPFAM" id="SSF47336">
    <property type="entry name" value="ACP-like"/>
    <property type="match status" value="1"/>
</dbReference>
<dbReference type="GO" id="GO:0044550">
    <property type="term" value="P:secondary metabolite biosynthetic process"/>
    <property type="evidence" value="ECO:0007669"/>
    <property type="project" value="TreeGrafter"/>
</dbReference>
<dbReference type="InterPro" id="IPR006162">
    <property type="entry name" value="Ppantetheine_attach_site"/>
</dbReference>
<dbReference type="FunFam" id="3.40.50.12780:FF:000012">
    <property type="entry name" value="Non-ribosomal peptide synthetase"/>
    <property type="match status" value="1"/>
</dbReference>
<sequence length="938" mass="98816">MATAVRYRVAVPVGPGRLPAAQARSCHSLTVRARGPVAPATVAGVHLWHEPVPTASDTPLALARREAEAGRPLSPSGPPVRAVLLRYADGQSDLVLVARRAALNEEELRRLAAFLLEGTGLEPRIPAPGARPTYPAGARPEAEWGLGDPSRAGLAGTVAVELKEPEPSDATLLAAVGLVLARYSAGECTAVAVFDMASADAGPLVRSVAPDGTLTADAYVAEWAAGDGDEVTAPGPVPAVGVVFGELHPGADHRPFLAPALPLVLHWRRAADGTTDGVLAYDEGDVAPEIARGFAAHVAHVADQLTAGQDRTLADIDLMSASDALAIVASGVTPPAAGPDTSHRTVHGLFEDTARRQPDAVAVVDGDTTLTYAQLDERADRLARGLRVLGATPGDLVGVALDRTAELIVTLLGVLKAGCVYVPMDIRYPEERLRYTVGNAGTRIVIGSADTFPAIEDVRVAAPADLIALAARTSDELPPLAENAAAAAYVIYTSGSTGRPKGVAVPHRNVAALIAATREDFALGDTDVWTFFHSSAFDFSVWEIWGCLLTGGELVVVPYWVTRDTELFYELLVDRGVTVLNQTPSAFAQLIEADGRLRSPLALRLVVFGGEPLDVGMLTPWFARHSHTRVRLSNMFGITETTVHVTEQTVTPADVAVKGRSVGRAMPGWSVSVRDTEGRVLPPGAPGEIYVGGTGVAQGYLHQPELTSERFIEDPYGGGRVYRSGDRGRLRPDGRLDHLGRLDNQVKIRGHRIELDEIRNVLLSHPEVTGAAVVLRQETPGDNATARIDAYVALSGPGVAAADLLSHASGVLPDYMMPATLTPVEAIPLTINGKVDTAALPAPTARETPAPAARPADTSETPAPADPLAADILALWSQVLGTDVGPGDNFFELGGNSLLVIRLLREMRDRGLPRVATQDFYRNSVAAQFIQFVGGGKG</sequence>
<reference evidence="5 6" key="1">
    <citation type="submission" date="2020-08" db="EMBL/GenBank/DDBJ databases">
        <title>Genomic Encyclopedia of Type Strains, Phase III (KMG-III): the genomes of soil and plant-associated and newly described type strains.</title>
        <authorList>
            <person name="Whitman W."/>
        </authorList>
    </citation>
    <scope>NUCLEOTIDE SEQUENCE [LARGE SCALE GENOMIC DNA]</scope>
    <source>
        <strain evidence="5 6">CECT 3265</strain>
    </source>
</reference>
<evidence type="ECO:0000256" key="1">
    <source>
        <dbReference type="ARBA" id="ARBA00022450"/>
    </source>
</evidence>
<dbReference type="Pfam" id="PF00501">
    <property type="entry name" value="AMP-binding"/>
    <property type="match status" value="1"/>
</dbReference>
<dbReference type="Gene3D" id="3.30.300.30">
    <property type="match status" value="1"/>
</dbReference>
<evidence type="ECO:0000313" key="6">
    <source>
        <dbReference type="Proteomes" id="UP000556436"/>
    </source>
</evidence>
<feature type="region of interest" description="Disordered" evidence="3">
    <location>
        <begin position="126"/>
        <end position="148"/>
    </location>
</feature>
<dbReference type="PANTHER" id="PTHR45527:SF1">
    <property type="entry name" value="FATTY ACID SYNTHASE"/>
    <property type="match status" value="1"/>
</dbReference>
<dbReference type="InterPro" id="IPR042099">
    <property type="entry name" value="ANL_N_sf"/>
</dbReference>
<dbReference type="SUPFAM" id="SSF56801">
    <property type="entry name" value="Acetyl-CoA synthetase-like"/>
    <property type="match status" value="1"/>
</dbReference>
<dbReference type="FunFam" id="3.40.50.980:FF:000001">
    <property type="entry name" value="Non-ribosomal peptide synthetase"/>
    <property type="match status" value="1"/>
</dbReference>
<dbReference type="InterPro" id="IPR000873">
    <property type="entry name" value="AMP-dep_synth/lig_dom"/>
</dbReference>
<dbReference type="CDD" id="cd17643">
    <property type="entry name" value="A_NRPS_Cytc1-like"/>
    <property type="match status" value="1"/>
</dbReference>
<dbReference type="InterPro" id="IPR009081">
    <property type="entry name" value="PP-bd_ACP"/>
</dbReference>
<dbReference type="InterPro" id="IPR010071">
    <property type="entry name" value="AA_adenyl_dom"/>
</dbReference>